<reference evidence="1" key="1">
    <citation type="journal article" date="2021" name="Environ. Microbiol.">
        <title>Gene family expansions and transcriptome signatures uncover fungal adaptations to wood decay.</title>
        <authorList>
            <person name="Hage H."/>
            <person name="Miyauchi S."/>
            <person name="Viragh M."/>
            <person name="Drula E."/>
            <person name="Min B."/>
            <person name="Chaduli D."/>
            <person name="Navarro D."/>
            <person name="Favel A."/>
            <person name="Norest M."/>
            <person name="Lesage-Meessen L."/>
            <person name="Balint B."/>
            <person name="Merenyi Z."/>
            <person name="de Eugenio L."/>
            <person name="Morin E."/>
            <person name="Martinez A.T."/>
            <person name="Baldrian P."/>
            <person name="Stursova M."/>
            <person name="Martinez M.J."/>
            <person name="Novotny C."/>
            <person name="Magnuson J.K."/>
            <person name="Spatafora J.W."/>
            <person name="Maurice S."/>
            <person name="Pangilinan J."/>
            <person name="Andreopoulos W."/>
            <person name="LaButti K."/>
            <person name="Hundley H."/>
            <person name="Na H."/>
            <person name="Kuo A."/>
            <person name="Barry K."/>
            <person name="Lipzen A."/>
            <person name="Henrissat B."/>
            <person name="Riley R."/>
            <person name="Ahrendt S."/>
            <person name="Nagy L.G."/>
            <person name="Grigoriev I.V."/>
            <person name="Martin F."/>
            <person name="Rosso M.N."/>
        </authorList>
    </citation>
    <scope>NUCLEOTIDE SEQUENCE</scope>
    <source>
        <strain evidence="1">CBS 384.51</strain>
    </source>
</reference>
<name>A0ACB8TPF2_9APHY</name>
<keyword evidence="2" id="KW-1185">Reference proteome</keyword>
<sequence>MASAAKTILVTGTSSGIGLATIKLFHSKGWNVIATMRNPSKAPADLKELQPQDRVLVTRLDVTEWDSIEPAIKEGIAKFGKIDVLVNNAGYGQNGLFEAISREKMRAQFDVNVFGVMDVTRAILPHFRANQNGGIVNISTGTGFWSLPTSTPYSASKFALEGFTESLSYEAASQGVFVKSVIPHGGITGNNFVQRYAAEMPGSTSDHGLQDYDKFLAKTTESFKKMIGGAATSSDEVAAKVYEAVTDGTDRLRYFIGNDARGFLKARYNSKDDEEYMTYMRSFFK</sequence>
<protein>
    <submittedName>
        <fullName evidence="1">Short-chain dehydrogenase reductase SDR</fullName>
    </submittedName>
</protein>
<dbReference type="Proteomes" id="UP001055072">
    <property type="component" value="Unassembled WGS sequence"/>
</dbReference>
<evidence type="ECO:0000313" key="1">
    <source>
        <dbReference type="EMBL" id="KAI0083866.1"/>
    </source>
</evidence>
<gene>
    <name evidence="1" type="ORF">BDY19DRAFT_1097104</name>
</gene>
<evidence type="ECO:0000313" key="2">
    <source>
        <dbReference type="Proteomes" id="UP001055072"/>
    </source>
</evidence>
<accession>A0ACB8TPF2</accession>
<comment type="caution">
    <text evidence="1">The sequence shown here is derived from an EMBL/GenBank/DDBJ whole genome shotgun (WGS) entry which is preliminary data.</text>
</comment>
<dbReference type="EMBL" id="MU274951">
    <property type="protein sequence ID" value="KAI0083866.1"/>
    <property type="molecule type" value="Genomic_DNA"/>
</dbReference>
<proteinExistence type="predicted"/>
<organism evidence="1 2">
    <name type="scientific">Irpex rosettiformis</name>
    <dbReference type="NCBI Taxonomy" id="378272"/>
    <lineage>
        <taxon>Eukaryota</taxon>
        <taxon>Fungi</taxon>
        <taxon>Dikarya</taxon>
        <taxon>Basidiomycota</taxon>
        <taxon>Agaricomycotina</taxon>
        <taxon>Agaricomycetes</taxon>
        <taxon>Polyporales</taxon>
        <taxon>Irpicaceae</taxon>
        <taxon>Irpex</taxon>
    </lineage>
</organism>